<evidence type="ECO:0000313" key="3">
    <source>
        <dbReference type="Proteomes" id="UP000008370"/>
    </source>
</evidence>
<dbReference type="AlphaFoldDB" id="K5V0V5"/>
<dbReference type="Pfam" id="PF20236">
    <property type="entry name" value="DUF6593"/>
    <property type="match status" value="1"/>
</dbReference>
<dbReference type="InParanoid" id="K5V0V5"/>
<dbReference type="HOGENOM" id="CLU_084280_4_1_1"/>
<dbReference type="InterPro" id="IPR046528">
    <property type="entry name" value="DUF6593"/>
</dbReference>
<reference evidence="2 3" key="1">
    <citation type="journal article" date="2012" name="BMC Genomics">
        <title>Comparative genomics of the white-rot fungi, Phanerochaete carnosa and P. chrysosporium, to elucidate the genetic basis of the distinct wood types they colonize.</title>
        <authorList>
            <person name="Suzuki H."/>
            <person name="MacDonald J."/>
            <person name="Syed K."/>
            <person name="Salamov A."/>
            <person name="Hori C."/>
            <person name="Aerts A."/>
            <person name="Henrissat B."/>
            <person name="Wiebenga A."/>
            <person name="vanKuyk P.A."/>
            <person name="Barry K."/>
            <person name="Lindquist E."/>
            <person name="LaButti K."/>
            <person name="Lapidus A."/>
            <person name="Lucas S."/>
            <person name="Coutinho P."/>
            <person name="Gong Y."/>
            <person name="Samejima M."/>
            <person name="Mahadevan R."/>
            <person name="Abou-Zaid M."/>
            <person name="de Vries R.P."/>
            <person name="Igarashi K."/>
            <person name="Yadav J.S."/>
            <person name="Grigoriev I.V."/>
            <person name="Master E.R."/>
        </authorList>
    </citation>
    <scope>NUCLEOTIDE SEQUENCE [LARGE SCALE GENOMIC DNA]</scope>
    <source>
        <strain evidence="2 3">HHB-10118-sp</strain>
    </source>
</reference>
<accession>K5V0V5</accession>
<protein>
    <recommendedName>
        <fullName evidence="1">DUF6593 domain-containing protein</fullName>
    </recommendedName>
</protein>
<gene>
    <name evidence="2" type="ORF">PHACADRAFT_184816</name>
</gene>
<dbReference type="EMBL" id="JH930472">
    <property type="protein sequence ID" value="EKM56111.1"/>
    <property type="molecule type" value="Genomic_DNA"/>
</dbReference>
<dbReference type="Proteomes" id="UP000008370">
    <property type="component" value="Unassembled WGS sequence"/>
</dbReference>
<dbReference type="RefSeq" id="XP_007396409.1">
    <property type="nucleotide sequence ID" value="XM_007396347.1"/>
</dbReference>
<organism evidence="2 3">
    <name type="scientific">Phanerochaete carnosa (strain HHB-10118-sp)</name>
    <name type="common">White-rot fungus</name>
    <name type="synonym">Peniophora carnosa</name>
    <dbReference type="NCBI Taxonomy" id="650164"/>
    <lineage>
        <taxon>Eukaryota</taxon>
        <taxon>Fungi</taxon>
        <taxon>Dikarya</taxon>
        <taxon>Basidiomycota</taxon>
        <taxon>Agaricomycotina</taxon>
        <taxon>Agaricomycetes</taxon>
        <taxon>Polyporales</taxon>
        <taxon>Phanerochaetaceae</taxon>
        <taxon>Phanerochaete</taxon>
    </lineage>
</organism>
<name>K5V0V5_PHACS</name>
<dbReference type="OrthoDB" id="3360976at2759"/>
<keyword evidence="3" id="KW-1185">Reference proteome</keyword>
<evidence type="ECO:0000313" key="2">
    <source>
        <dbReference type="EMBL" id="EKM56111.1"/>
    </source>
</evidence>
<sequence>MDLIMSHSDPLKTELSTPDGRVLYSVSTPFKLSNCTTKILKYTPNDGVPEPSGSMQEVARINWHSIHPTRIIYNGQIMEVDKFLPRAGRFTDSRTFVGPDGRTYKWELSRAWHLDVDGEQPTTVVKYHYDNIFTRKKARLEVDASALDILDLIVVTWIYMEKTLRDTIAAASAA</sequence>
<evidence type="ECO:0000259" key="1">
    <source>
        <dbReference type="Pfam" id="PF20236"/>
    </source>
</evidence>
<proteinExistence type="predicted"/>
<dbReference type="GeneID" id="18910231"/>
<feature type="domain" description="DUF6593" evidence="1">
    <location>
        <begin position="9"/>
        <end position="166"/>
    </location>
</feature>
<dbReference type="KEGG" id="pco:PHACADRAFT_184816"/>